<accession>A0AAW2XHA0</accession>
<dbReference type="PANTHER" id="PTHR35317:SF11">
    <property type="entry name" value="CCHC-TYPE DOMAIN-CONTAINING PROTEIN"/>
    <property type="match status" value="1"/>
</dbReference>
<sequence>MKFLLSSNPTMAQIKYQKEKKTKKSKAKPYLFVVVSSTIFTRIMTMKSTYEMQNYLKSEYERDDRIKGMLLDIANQIRLLGSTFNDSRIVEKILVTVPEKFETSISALENTKDLTLITLTEIQYFAGTGSKKSHEARKCF</sequence>
<organism evidence="1">
    <name type="scientific">Sesamum latifolium</name>
    <dbReference type="NCBI Taxonomy" id="2727402"/>
    <lineage>
        <taxon>Eukaryota</taxon>
        <taxon>Viridiplantae</taxon>
        <taxon>Streptophyta</taxon>
        <taxon>Embryophyta</taxon>
        <taxon>Tracheophyta</taxon>
        <taxon>Spermatophyta</taxon>
        <taxon>Magnoliopsida</taxon>
        <taxon>eudicotyledons</taxon>
        <taxon>Gunneridae</taxon>
        <taxon>Pentapetalae</taxon>
        <taxon>asterids</taxon>
        <taxon>lamiids</taxon>
        <taxon>Lamiales</taxon>
        <taxon>Pedaliaceae</taxon>
        <taxon>Sesamum</taxon>
    </lineage>
</organism>
<dbReference type="Pfam" id="PF14223">
    <property type="entry name" value="Retrotran_gag_2"/>
    <property type="match status" value="1"/>
</dbReference>
<gene>
    <name evidence="1" type="ORF">Slati_1322000</name>
</gene>
<dbReference type="EMBL" id="JACGWN010000004">
    <property type="protein sequence ID" value="KAL0453439.1"/>
    <property type="molecule type" value="Genomic_DNA"/>
</dbReference>
<reference evidence="1" key="1">
    <citation type="submission" date="2020-06" db="EMBL/GenBank/DDBJ databases">
        <authorList>
            <person name="Li T."/>
            <person name="Hu X."/>
            <person name="Zhang T."/>
            <person name="Song X."/>
            <person name="Zhang H."/>
            <person name="Dai N."/>
            <person name="Sheng W."/>
            <person name="Hou X."/>
            <person name="Wei L."/>
        </authorList>
    </citation>
    <scope>NUCLEOTIDE SEQUENCE</scope>
    <source>
        <strain evidence="1">KEN1</strain>
        <tissue evidence="1">Leaf</tissue>
    </source>
</reference>
<name>A0AAW2XHA0_9LAMI</name>
<dbReference type="AlphaFoldDB" id="A0AAW2XHA0"/>
<protein>
    <submittedName>
        <fullName evidence="1">Uncharacterized protein</fullName>
    </submittedName>
</protein>
<proteinExistence type="predicted"/>
<dbReference type="PANTHER" id="PTHR35317">
    <property type="entry name" value="OS04G0629600 PROTEIN"/>
    <property type="match status" value="1"/>
</dbReference>
<comment type="caution">
    <text evidence="1">The sequence shown here is derived from an EMBL/GenBank/DDBJ whole genome shotgun (WGS) entry which is preliminary data.</text>
</comment>
<evidence type="ECO:0000313" key="1">
    <source>
        <dbReference type="EMBL" id="KAL0453439.1"/>
    </source>
</evidence>
<reference evidence="1" key="2">
    <citation type="journal article" date="2024" name="Plant">
        <title>Genomic evolution and insights into agronomic trait innovations of Sesamum species.</title>
        <authorList>
            <person name="Miao H."/>
            <person name="Wang L."/>
            <person name="Qu L."/>
            <person name="Liu H."/>
            <person name="Sun Y."/>
            <person name="Le M."/>
            <person name="Wang Q."/>
            <person name="Wei S."/>
            <person name="Zheng Y."/>
            <person name="Lin W."/>
            <person name="Duan Y."/>
            <person name="Cao H."/>
            <person name="Xiong S."/>
            <person name="Wang X."/>
            <person name="Wei L."/>
            <person name="Li C."/>
            <person name="Ma Q."/>
            <person name="Ju M."/>
            <person name="Zhao R."/>
            <person name="Li G."/>
            <person name="Mu C."/>
            <person name="Tian Q."/>
            <person name="Mei H."/>
            <person name="Zhang T."/>
            <person name="Gao T."/>
            <person name="Zhang H."/>
        </authorList>
    </citation>
    <scope>NUCLEOTIDE SEQUENCE</scope>
    <source>
        <strain evidence="1">KEN1</strain>
    </source>
</reference>